<keyword evidence="2" id="KW-1133">Transmembrane helix</keyword>
<gene>
    <name evidence="3" type="ORF">JR316_007181</name>
</gene>
<feature type="transmembrane region" description="Helical" evidence="2">
    <location>
        <begin position="265"/>
        <end position="288"/>
    </location>
</feature>
<feature type="transmembrane region" description="Helical" evidence="2">
    <location>
        <begin position="171"/>
        <end position="196"/>
    </location>
</feature>
<dbReference type="EMBL" id="JAFIQS010000006">
    <property type="protein sequence ID" value="KAG5168580.1"/>
    <property type="molecule type" value="Genomic_DNA"/>
</dbReference>
<feature type="transmembrane region" description="Helical" evidence="2">
    <location>
        <begin position="25"/>
        <end position="45"/>
    </location>
</feature>
<feature type="transmembrane region" description="Helical" evidence="2">
    <location>
        <begin position="57"/>
        <end position="79"/>
    </location>
</feature>
<name>A0A8H7XVB4_PSICU</name>
<sequence>MSQPSLIELVKVENYALSSILNASMLYNFLMGIYTIVYAGTLYVYLSKRSSSTGRWIVLTCISALYVFSVVNFILHWTFLSRVFIAHGDTKTSIFLASLVNPAWFDITDELCQGLPLVISDALLTWRCYHAWGQSVKIAAVLSLLCIAELALGIAYVVFQSTSASARAPHVGVNIETALAFISLLATSSATFLIGYRIRIVSDTLGGPVRQGRSSRAIRAKAYTRIVVTIVESSAVYAVALFMFALTTVVPVFRDAESPMSQAGLYIDAVLLIVAGLAPTVMVLRLALASANSNNAASSNTLSNVVGVEFYVSSHGGNTVGTGIGARRENSWPSPVEGCQIDYSPNDLEK</sequence>
<feature type="transmembrane region" description="Helical" evidence="2">
    <location>
        <begin position="235"/>
        <end position="253"/>
    </location>
</feature>
<evidence type="ECO:0000256" key="1">
    <source>
        <dbReference type="SAM" id="MobiDB-lite"/>
    </source>
</evidence>
<dbReference type="AlphaFoldDB" id="A0A8H7XVB4"/>
<protein>
    <submittedName>
        <fullName evidence="3">Uncharacterized protein</fullName>
    </submittedName>
</protein>
<accession>A0A8H7XVB4</accession>
<evidence type="ECO:0000313" key="3">
    <source>
        <dbReference type="EMBL" id="KAG5168580.1"/>
    </source>
</evidence>
<feature type="transmembrane region" description="Helical" evidence="2">
    <location>
        <begin position="138"/>
        <end position="159"/>
    </location>
</feature>
<keyword evidence="2" id="KW-0812">Transmembrane</keyword>
<reference evidence="3" key="1">
    <citation type="submission" date="2021-02" db="EMBL/GenBank/DDBJ databases">
        <title>Psilocybe cubensis genome.</title>
        <authorList>
            <person name="Mckernan K.J."/>
            <person name="Crawford S."/>
            <person name="Trippe A."/>
            <person name="Kane L.T."/>
            <person name="Mclaughlin S."/>
        </authorList>
    </citation>
    <scope>NUCLEOTIDE SEQUENCE [LARGE SCALE GENOMIC DNA]</scope>
    <source>
        <strain evidence="3">MGC-MH-2018</strain>
    </source>
</reference>
<feature type="region of interest" description="Disordered" evidence="1">
    <location>
        <begin position="324"/>
        <end position="350"/>
    </location>
</feature>
<comment type="caution">
    <text evidence="3">The sequence shown here is derived from an EMBL/GenBank/DDBJ whole genome shotgun (WGS) entry which is preliminary data.</text>
</comment>
<keyword evidence="2" id="KW-0472">Membrane</keyword>
<proteinExistence type="predicted"/>
<evidence type="ECO:0000256" key="2">
    <source>
        <dbReference type="SAM" id="Phobius"/>
    </source>
</evidence>
<dbReference type="OrthoDB" id="2873242at2759"/>
<organism evidence="3">
    <name type="scientific">Psilocybe cubensis</name>
    <name type="common">Psychedelic mushroom</name>
    <name type="synonym">Stropharia cubensis</name>
    <dbReference type="NCBI Taxonomy" id="181762"/>
    <lineage>
        <taxon>Eukaryota</taxon>
        <taxon>Fungi</taxon>
        <taxon>Dikarya</taxon>
        <taxon>Basidiomycota</taxon>
        <taxon>Agaricomycotina</taxon>
        <taxon>Agaricomycetes</taxon>
        <taxon>Agaricomycetidae</taxon>
        <taxon>Agaricales</taxon>
        <taxon>Agaricineae</taxon>
        <taxon>Strophariaceae</taxon>
        <taxon>Psilocybe</taxon>
    </lineage>
</organism>